<protein>
    <submittedName>
        <fullName evidence="3">LPS-assembly protein</fullName>
    </submittedName>
</protein>
<keyword evidence="4" id="KW-1185">Reference proteome</keyword>
<evidence type="ECO:0000313" key="3">
    <source>
        <dbReference type="EMBL" id="SNR86947.1"/>
    </source>
</evidence>
<sequence>MKKLLATVLFLILANNIAFARTSYPVTVTADKVTGNIKELITAINGTLKYGNTTLSADLIVFDRKEKKLTAIGNVLFKDGNTRLLCIELKYSLKTKKAELTDAKGQLSKTDFIKAKKLIKLSQNLWIAYDGIYTPCCNCCERPDWSIEAKEFKVQTGKSFKGKWVAFDIFSVPVILSPVISGPIVEKRTTGFLIPRLGYIRNQGFTVKQPFFLVLGRSADATFYFEKRFNDGSAKGINFRYVLSPYARGDLDYNRVDSEDKTEWSINLNHSYLKSDYSYGHIRVNVVSSRNFYTESGVQDTEILTSQYTKSDITYSKLWTHAILNTNFVYFDSLDGSSDTTFQKLPEINFYLMDVPLNKKLPLTFSFDSSLTYFYRKVGFRGIRINANPSIRYTFYTGSIKNSFKLSNLNSLYTIMDNGTDHIYRNLWMYEENHFTNFQIKSKNYKLSISPELSFNFTEKKSQDNIPNFDGTDHIQEEKKIKGSLTFNFYTNQTKLAKIDIDNSYNFYMDEHPWQPWKVNVELLPESSIKSSEYIEIDSNTGKTRKINTKVEMNFPKFSLWANHYRSFVETETNNYLRWGTKIKLNRYLTFSYSHRYDFQYHFDRERTYSLLINRNCWNGNLSYHWIKSSDGKITYQITLTINLIKLGGYQYRYEGEKFEPTSITGG</sequence>
<dbReference type="OrthoDB" id="9760225at2"/>
<gene>
    <name evidence="3" type="ORF">SAMN06265340_11221</name>
</gene>
<dbReference type="Gene3D" id="2.60.450.10">
    <property type="entry name" value="Lipopolysaccharide (LPS) transport protein A like domain"/>
    <property type="match status" value="1"/>
</dbReference>
<proteinExistence type="inferred from homology"/>
<name>A0A238ZU43_9BACT</name>
<organism evidence="3 4">
    <name type="scientific">Desulfurobacterium atlanticum</name>
    <dbReference type="NCBI Taxonomy" id="240169"/>
    <lineage>
        <taxon>Bacteria</taxon>
        <taxon>Pseudomonadati</taxon>
        <taxon>Aquificota</taxon>
        <taxon>Aquificia</taxon>
        <taxon>Desulfurobacteriales</taxon>
        <taxon>Desulfurobacteriaceae</taxon>
        <taxon>Desulfurobacterium</taxon>
    </lineage>
</organism>
<keyword evidence="1" id="KW-0732">Signal</keyword>
<dbReference type="Pfam" id="PF04453">
    <property type="entry name" value="LptD"/>
    <property type="match status" value="1"/>
</dbReference>
<feature type="chain" id="PRO_5013009045" evidence="1">
    <location>
        <begin position="21"/>
        <end position="667"/>
    </location>
</feature>
<evidence type="ECO:0000256" key="1">
    <source>
        <dbReference type="SAM" id="SignalP"/>
    </source>
</evidence>
<dbReference type="GO" id="GO:0009279">
    <property type="term" value="C:cell outer membrane"/>
    <property type="evidence" value="ECO:0007669"/>
    <property type="project" value="InterPro"/>
</dbReference>
<dbReference type="GO" id="GO:1990351">
    <property type="term" value="C:transporter complex"/>
    <property type="evidence" value="ECO:0007669"/>
    <property type="project" value="TreeGrafter"/>
</dbReference>
<reference evidence="4" key="1">
    <citation type="submission" date="2017-06" db="EMBL/GenBank/DDBJ databases">
        <authorList>
            <person name="Varghese N."/>
            <person name="Submissions S."/>
        </authorList>
    </citation>
    <scope>NUCLEOTIDE SEQUENCE [LARGE SCALE GENOMIC DNA]</scope>
    <source>
        <strain evidence="4">DSM 15668</strain>
    </source>
</reference>
<evidence type="ECO:0000259" key="2">
    <source>
        <dbReference type="Pfam" id="PF04453"/>
    </source>
</evidence>
<dbReference type="PANTHER" id="PTHR30189:SF1">
    <property type="entry name" value="LPS-ASSEMBLY PROTEIN LPTD"/>
    <property type="match status" value="1"/>
</dbReference>
<accession>A0A238ZU43</accession>
<dbReference type="InterPro" id="IPR020889">
    <property type="entry name" value="LipoPS_assembly_LptD"/>
</dbReference>
<dbReference type="PANTHER" id="PTHR30189">
    <property type="entry name" value="LPS-ASSEMBLY PROTEIN"/>
    <property type="match status" value="1"/>
</dbReference>
<dbReference type="AlphaFoldDB" id="A0A238ZU43"/>
<dbReference type="EMBL" id="FZOB01000012">
    <property type="protein sequence ID" value="SNR86947.1"/>
    <property type="molecule type" value="Genomic_DNA"/>
</dbReference>
<dbReference type="InterPro" id="IPR007543">
    <property type="entry name" value="LptD_C"/>
</dbReference>
<dbReference type="RefSeq" id="WP_089323500.1">
    <property type="nucleotide sequence ID" value="NZ_FZOB01000012.1"/>
</dbReference>
<feature type="signal peptide" evidence="1">
    <location>
        <begin position="1"/>
        <end position="20"/>
    </location>
</feature>
<dbReference type="HAMAP" id="MF_01411">
    <property type="entry name" value="LPS_assembly_LptD"/>
    <property type="match status" value="1"/>
</dbReference>
<feature type="domain" description="LptD C-terminal" evidence="2">
    <location>
        <begin position="263"/>
        <end position="568"/>
    </location>
</feature>
<dbReference type="GO" id="GO:0043165">
    <property type="term" value="P:Gram-negative-bacterium-type cell outer membrane assembly"/>
    <property type="evidence" value="ECO:0007669"/>
    <property type="project" value="InterPro"/>
</dbReference>
<dbReference type="Proteomes" id="UP000198405">
    <property type="component" value="Unassembled WGS sequence"/>
</dbReference>
<dbReference type="InterPro" id="IPR050218">
    <property type="entry name" value="LptD"/>
</dbReference>
<evidence type="ECO:0000313" key="4">
    <source>
        <dbReference type="Proteomes" id="UP000198405"/>
    </source>
</evidence>
<dbReference type="GO" id="GO:0015920">
    <property type="term" value="P:lipopolysaccharide transport"/>
    <property type="evidence" value="ECO:0007669"/>
    <property type="project" value="InterPro"/>
</dbReference>